<comment type="caution">
    <text evidence="2">The sequence shown here is derived from an EMBL/GenBank/DDBJ whole genome shotgun (WGS) entry which is preliminary data.</text>
</comment>
<evidence type="ECO:0000313" key="3">
    <source>
        <dbReference type="Proteomes" id="UP000257109"/>
    </source>
</evidence>
<evidence type="ECO:0000313" key="2">
    <source>
        <dbReference type="EMBL" id="RDX65656.1"/>
    </source>
</evidence>
<sequence length="180" mass="20686">MRMNCITTGRCMEHIHHTCKILPLKREGGLSTKSFNTLQEHYECHDLIDSIVLNDIDHSNERIVGELEEDGKDAEDELVFDDDILTWKDIASAIGIAEPLKYTRRQTQMQRAATASTSWKEKGKGVVEEEDEDESSHDEGEEEYNSCSNRRITRAKRHQLGIREDVDACRKIPEDILGWN</sequence>
<evidence type="ECO:0000256" key="1">
    <source>
        <dbReference type="SAM" id="MobiDB-lite"/>
    </source>
</evidence>
<dbReference type="Proteomes" id="UP000257109">
    <property type="component" value="Unassembled WGS sequence"/>
</dbReference>
<dbReference type="OrthoDB" id="1745734at2759"/>
<feature type="compositionally biased region" description="Acidic residues" evidence="1">
    <location>
        <begin position="128"/>
        <end position="144"/>
    </location>
</feature>
<name>A0A371EI19_MUCPR</name>
<dbReference type="EMBL" id="QJKJ01013789">
    <property type="protein sequence ID" value="RDX65656.1"/>
    <property type="molecule type" value="Genomic_DNA"/>
</dbReference>
<dbReference type="AlphaFoldDB" id="A0A371EI19"/>
<organism evidence="2 3">
    <name type="scientific">Mucuna pruriens</name>
    <name type="common">Velvet bean</name>
    <name type="synonym">Dolichos pruriens</name>
    <dbReference type="NCBI Taxonomy" id="157652"/>
    <lineage>
        <taxon>Eukaryota</taxon>
        <taxon>Viridiplantae</taxon>
        <taxon>Streptophyta</taxon>
        <taxon>Embryophyta</taxon>
        <taxon>Tracheophyta</taxon>
        <taxon>Spermatophyta</taxon>
        <taxon>Magnoliopsida</taxon>
        <taxon>eudicotyledons</taxon>
        <taxon>Gunneridae</taxon>
        <taxon>Pentapetalae</taxon>
        <taxon>rosids</taxon>
        <taxon>fabids</taxon>
        <taxon>Fabales</taxon>
        <taxon>Fabaceae</taxon>
        <taxon>Papilionoideae</taxon>
        <taxon>50 kb inversion clade</taxon>
        <taxon>NPAAA clade</taxon>
        <taxon>indigoferoid/millettioid clade</taxon>
        <taxon>Phaseoleae</taxon>
        <taxon>Mucuna</taxon>
    </lineage>
</organism>
<feature type="non-terminal residue" evidence="2">
    <location>
        <position position="1"/>
    </location>
</feature>
<reference evidence="2" key="1">
    <citation type="submission" date="2018-05" db="EMBL/GenBank/DDBJ databases">
        <title>Draft genome of Mucuna pruriens seed.</title>
        <authorList>
            <person name="Nnadi N.E."/>
            <person name="Vos R."/>
            <person name="Hasami M.H."/>
            <person name="Devisetty U.K."/>
            <person name="Aguiy J.C."/>
        </authorList>
    </citation>
    <scope>NUCLEOTIDE SEQUENCE [LARGE SCALE GENOMIC DNA]</scope>
    <source>
        <strain evidence="2">JCA_2017</strain>
    </source>
</reference>
<gene>
    <name evidence="2" type="ORF">CR513_55673</name>
</gene>
<accession>A0A371EI19</accession>
<keyword evidence="3" id="KW-1185">Reference proteome</keyword>
<feature type="region of interest" description="Disordered" evidence="1">
    <location>
        <begin position="111"/>
        <end position="150"/>
    </location>
</feature>
<protein>
    <submittedName>
        <fullName evidence="2">Uncharacterized protein</fullName>
    </submittedName>
</protein>
<dbReference type="STRING" id="157652.A0A371EI19"/>
<proteinExistence type="predicted"/>